<keyword evidence="7" id="KW-0732">Signal</keyword>
<keyword evidence="4" id="KW-0249">Electron transport</keyword>
<dbReference type="AlphaFoldDB" id="A0ABD7JUD0"/>
<evidence type="ECO:0000256" key="6">
    <source>
        <dbReference type="PROSITE-ProRule" id="PRU00433"/>
    </source>
</evidence>
<evidence type="ECO:0000256" key="5">
    <source>
        <dbReference type="ARBA" id="ARBA00023004"/>
    </source>
</evidence>
<name>A0ABD7JUD0_PSEAI</name>
<reference evidence="9 10" key="1">
    <citation type="submission" date="2018-12" db="EMBL/GenBank/DDBJ databases">
        <title>Pseudomonas aeruginosa Diversity Panel.</title>
        <authorList>
            <person name="Snesrud E."/>
            <person name="Mcgann P."/>
        </authorList>
    </citation>
    <scope>NUCLEOTIDE SEQUENCE [LARGE SCALE GENOMIC DNA]</scope>
    <source>
        <strain evidence="9 10">MRSN6241</strain>
    </source>
</reference>
<dbReference type="PANTHER" id="PTHR33751">
    <property type="entry name" value="CBB3-TYPE CYTOCHROME C OXIDASE SUBUNIT FIXP"/>
    <property type="match status" value="1"/>
</dbReference>
<dbReference type="Proteomes" id="UP000276985">
    <property type="component" value="Unassembled WGS sequence"/>
</dbReference>
<keyword evidence="1" id="KW-0813">Transport</keyword>
<evidence type="ECO:0000256" key="7">
    <source>
        <dbReference type="SAM" id="SignalP"/>
    </source>
</evidence>
<dbReference type="InterPro" id="IPR036909">
    <property type="entry name" value="Cyt_c-like_dom_sf"/>
</dbReference>
<feature type="domain" description="Cytochrome c" evidence="8">
    <location>
        <begin position="20"/>
        <end position="102"/>
    </location>
</feature>
<dbReference type="InterPro" id="IPR050597">
    <property type="entry name" value="Cytochrome_c_Oxidase_Subunit"/>
</dbReference>
<keyword evidence="3 6" id="KW-0479">Metal-binding</keyword>
<dbReference type="Pfam" id="PF00034">
    <property type="entry name" value="Cytochrom_C"/>
    <property type="match status" value="1"/>
</dbReference>
<feature type="chain" id="PRO_5044824966" evidence="7">
    <location>
        <begin position="24"/>
        <end position="103"/>
    </location>
</feature>
<dbReference type="EMBL" id="RXTL01000044">
    <property type="protein sequence ID" value="RTS40246.1"/>
    <property type="molecule type" value="Genomic_DNA"/>
</dbReference>
<gene>
    <name evidence="9" type="ORF">DY940_30050</name>
</gene>
<feature type="signal peptide" evidence="7">
    <location>
        <begin position="1"/>
        <end position="23"/>
    </location>
</feature>
<evidence type="ECO:0000256" key="1">
    <source>
        <dbReference type="ARBA" id="ARBA00022448"/>
    </source>
</evidence>
<evidence type="ECO:0000313" key="9">
    <source>
        <dbReference type="EMBL" id="RTS40246.1"/>
    </source>
</evidence>
<accession>A0ABD7JUD0</accession>
<protein>
    <submittedName>
        <fullName evidence="9">Cytochrome c</fullName>
    </submittedName>
</protein>
<proteinExistence type="predicted"/>
<dbReference type="PROSITE" id="PS51007">
    <property type="entry name" value="CYTC"/>
    <property type="match status" value="1"/>
</dbReference>
<dbReference type="InterPro" id="IPR009056">
    <property type="entry name" value="Cyt_c-like_dom"/>
</dbReference>
<comment type="caution">
    <text evidence="9">The sequence shown here is derived from an EMBL/GenBank/DDBJ whole genome shotgun (WGS) entry which is preliminary data.</text>
</comment>
<evidence type="ECO:0000256" key="4">
    <source>
        <dbReference type="ARBA" id="ARBA00022982"/>
    </source>
</evidence>
<keyword evidence="5 6" id="KW-0408">Iron</keyword>
<evidence type="ECO:0000256" key="3">
    <source>
        <dbReference type="ARBA" id="ARBA00022723"/>
    </source>
</evidence>
<organism evidence="9 10">
    <name type="scientific">Pseudomonas aeruginosa</name>
    <dbReference type="NCBI Taxonomy" id="287"/>
    <lineage>
        <taxon>Bacteria</taxon>
        <taxon>Pseudomonadati</taxon>
        <taxon>Pseudomonadota</taxon>
        <taxon>Gammaproteobacteria</taxon>
        <taxon>Pseudomonadales</taxon>
        <taxon>Pseudomonadaceae</taxon>
        <taxon>Pseudomonas</taxon>
    </lineage>
</organism>
<sequence>MSGKALHRCAVLLTLLATLGASAHGADEMRDLLPICSSCHGADGHGVAPNFPKLAGQHEAYLRKQMQDFRSGARKDPAMSPIAAGLSDTQIEAAARYFAGQEP</sequence>
<evidence type="ECO:0000259" key="8">
    <source>
        <dbReference type="PROSITE" id="PS51007"/>
    </source>
</evidence>
<evidence type="ECO:0000256" key="2">
    <source>
        <dbReference type="ARBA" id="ARBA00022617"/>
    </source>
</evidence>
<dbReference type="RefSeq" id="WP_053806687.1">
    <property type="nucleotide sequence ID" value="NZ_LFXS01000019.1"/>
</dbReference>
<dbReference type="Gene3D" id="1.10.760.10">
    <property type="entry name" value="Cytochrome c-like domain"/>
    <property type="match status" value="1"/>
</dbReference>
<keyword evidence="2 6" id="KW-0349">Heme</keyword>
<dbReference type="GO" id="GO:0046872">
    <property type="term" value="F:metal ion binding"/>
    <property type="evidence" value="ECO:0007669"/>
    <property type="project" value="UniProtKB-KW"/>
</dbReference>
<dbReference type="PANTHER" id="PTHR33751:SF9">
    <property type="entry name" value="CYTOCHROME C4"/>
    <property type="match status" value="1"/>
</dbReference>
<dbReference type="SUPFAM" id="SSF46626">
    <property type="entry name" value="Cytochrome c"/>
    <property type="match status" value="1"/>
</dbReference>
<evidence type="ECO:0000313" key="10">
    <source>
        <dbReference type="Proteomes" id="UP000276985"/>
    </source>
</evidence>